<dbReference type="InterPro" id="IPR001892">
    <property type="entry name" value="Ribosomal_uS13"/>
</dbReference>
<keyword evidence="5" id="KW-1185">Reference proteome</keyword>
<keyword evidence="3" id="KW-0687">Ribonucleoprotein</keyword>
<comment type="similarity">
    <text evidence="1">Belongs to the universal ribosomal protein uS13 family.</text>
</comment>
<dbReference type="GO" id="GO:0003735">
    <property type="term" value="F:structural constituent of ribosome"/>
    <property type="evidence" value="ECO:0007669"/>
    <property type="project" value="InterPro"/>
</dbReference>
<name>A0A1R3GL32_9ROSI</name>
<protein>
    <submittedName>
        <fullName evidence="4">Ribosomal protein S13</fullName>
    </submittedName>
</protein>
<sequence>MVGVQRLEQQQNVRGLNFDLRWWNVHRKPKLPMWMTCKHGLSDYDLCQVGELSAQELNNLMTIVANPRHFKISYWFLNRQKDYKDG</sequence>
<dbReference type="AlphaFoldDB" id="A0A1R3GL32"/>
<reference evidence="5" key="1">
    <citation type="submission" date="2013-09" db="EMBL/GenBank/DDBJ databases">
        <title>Corchorus olitorius genome sequencing.</title>
        <authorList>
            <person name="Alam M."/>
            <person name="Haque M.S."/>
            <person name="Islam M.S."/>
            <person name="Emdad E.M."/>
            <person name="Islam M.M."/>
            <person name="Ahmed B."/>
            <person name="Halim A."/>
            <person name="Hossen Q.M.M."/>
            <person name="Hossain M.Z."/>
            <person name="Ahmed R."/>
            <person name="Khan M.M."/>
            <person name="Islam R."/>
            <person name="Rashid M.M."/>
            <person name="Khan S.A."/>
            <person name="Rahman M.S."/>
            <person name="Alam M."/>
            <person name="Yahiya A.S."/>
            <person name="Khan M.S."/>
            <person name="Azam M.S."/>
            <person name="Haque T."/>
            <person name="Lashkar M.Z.H."/>
            <person name="Akhand A.I."/>
            <person name="Morshed G."/>
            <person name="Roy S."/>
            <person name="Uddin K.S."/>
            <person name="Rabeya T."/>
            <person name="Hossain A.S."/>
            <person name="Chowdhury A."/>
            <person name="Snigdha A.R."/>
            <person name="Mortoza M.S."/>
            <person name="Matin S.A."/>
            <person name="Hoque S.M.E."/>
            <person name="Islam M.K."/>
            <person name="Roy D.K."/>
            <person name="Haider R."/>
            <person name="Moosa M.M."/>
            <person name="Elias S.M."/>
            <person name="Hasan A.M."/>
            <person name="Jahan S."/>
            <person name="Shafiuddin M."/>
            <person name="Mahmood N."/>
            <person name="Shommy N.S."/>
        </authorList>
    </citation>
    <scope>NUCLEOTIDE SEQUENCE [LARGE SCALE GENOMIC DNA]</scope>
    <source>
        <strain evidence="5">cv. O-4</strain>
    </source>
</reference>
<organism evidence="4 5">
    <name type="scientific">Corchorus olitorius</name>
    <dbReference type="NCBI Taxonomy" id="93759"/>
    <lineage>
        <taxon>Eukaryota</taxon>
        <taxon>Viridiplantae</taxon>
        <taxon>Streptophyta</taxon>
        <taxon>Embryophyta</taxon>
        <taxon>Tracheophyta</taxon>
        <taxon>Spermatophyta</taxon>
        <taxon>Magnoliopsida</taxon>
        <taxon>eudicotyledons</taxon>
        <taxon>Gunneridae</taxon>
        <taxon>Pentapetalae</taxon>
        <taxon>rosids</taxon>
        <taxon>malvids</taxon>
        <taxon>Malvales</taxon>
        <taxon>Malvaceae</taxon>
        <taxon>Grewioideae</taxon>
        <taxon>Apeibeae</taxon>
        <taxon>Corchorus</taxon>
    </lineage>
</organism>
<keyword evidence="2 4" id="KW-0689">Ribosomal protein</keyword>
<dbReference type="Proteomes" id="UP000187203">
    <property type="component" value="Unassembled WGS sequence"/>
</dbReference>
<gene>
    <name evidence="4" type="ORF">COLO4_34388</name>
</gene>
<proteinExistence type="inferred from homology"/>
<dbReference type="OrthoDB" id="1665086at2759"/>
<dbReference type="STRING" id="93759.A0A1R3GL32"/>
<evidence type="ECO:0000313" key="5">
    <source>
        <dbReference type="Proteomes" id="UP000187203"/>
    </source>
</evidence>
<evidence type="ECO:0000256" key="3">
    <source>
        <dbReference type="ARBA" id="ARBA00023274"/>
    </source>
</evidence>
<dbReference type="GO" id="GO:1990904">
    <property type="term" value="C:ribonucleoprotein complex"/>
    <property type="evidence" value="ECO:0007669"/>
    <property type="project" value="UniProtKB-KW"/>
</dbReference>
<evidence type="ECO:0000256" key="2">
    <source>
        <dbReference type="ARBA" id="ARBA00022980"/>
    </source>
</evidence>
<evidence type="ECO:0000256" key="1">
    <source>
        <dbReference type="ARBA" id="ARBA00008080"/>
    </source>
</evidence>
<dbReference type="GO" id="GO:0005840">
    <property type="term" value="C:ribosome"/>
    <property type="evidence" value="ECO:0007669"/>
    <property type="project" value="UniProtKB-KW"/>
</dbReference>
<dbReference type="Pfam" id="PF00416">
    <property type="entry name" value="Ribosomal_S13"/>
    <property type="match status" value="1"/>
</dbReference>
<dbReference type="GO" id="GO:0006412">
    <property type="term" value="P:translation"/>
    <property type="evidence" value="ECO:0007669"/>
    <property type="project" value="InterPro"/>
</dbReference>
<accession>A0A1R3GL32</accession>
<comment type="caution">
    <text evidence="4">The sequence shown here is derived from an EMBL/GenBank/DDBJ whole genome shotgun (WGS) entry which is preliminary data.</text>
</comment>
<evidence type="ECO:0000313" key="4">
    <source>
        <dbReference type="EMBL" id="OMO58771.1"/>
    </source>
</evidence>
<dbReference type="EMBL" id="AWUE01022371">
    <property type="protein sequence ID" value="OMO58771.1"/>
    <property type="molecule type" value="Genomic_DNA"/>
</dbReference>
<dbReference type="GO" id="GO:0003723">
    <property type="term" value="F:RNA binding"/>
    <property type="evidence" value="ECO:0007669"/>
    <property type="project" value="InterPro"/>
</dbReference>